<feature type="transmembrane region" description="Helical" evidence="6">
    <location>
        <begin position="197"/>
        <end position="222"/>
    </location>
</feature>
<dbReference type="InterPro" id="IPR005829">
    <property type="entry name" value="Sugar_transporter_CS"/>
</dbReference>
<dbReference type="GO" id="GO:0016020">
    <property type="term" value="C:membrane"/>
    <property type="evidence" value="ECO:0007669"/>
    <property type="project" value="UniProtKB-SubCell"/>
</dbReference>
<feature type="transmembrane region" description="Helical" evidence="6">
    <location>
        <begin position="139"/>
        <end position="159"/>
    </location>
</feature>
<comment type="caution">
    <text evidence="8">The sequence shown here is derived from an EMBL/GenBank/DDBJ whole genome shotgun (WGS) entry which is preliminary data.</text>
</comment>
<evidence type="ECO:0000256" key="3">
    <source>
        <dbReference type="ARBA" id="ARBA00022692"/>
    </source>
</evidence>
<feature type="transmembrane region" description="Helical" evidence="6">
    <location>
        <begin position="499"/>
        <end position="520"/>
    </location>
</feature>
<name>A0A0M0J7X2_9EUKA</name>
<keyword evidence="8" id="KW-0762">Sugar transport</keyword>
<dbReference type="Pfam" id="PF00083">
    <property type="entry name" value="Sugar_tr"/>
    <property type="match status" value="1"/>
</dbReference>
<dbReference type="AlphaFoldDB" id="A0A0M0J7X2"/>
<dbReference type="PRINTS" id="PR00171">
    <property type="entry name" value="SUGRTRNSPORT"/>
</dbReference>
<feature type="transmembrane region" description="Helical" evidence="6">
    <location>
        <begin position="171"/>
        <end position="191"/>
    </location>
</feature>
<evidence type="ECO:0000259" key="7">
    <source>
        <dbReference type="PROSITE" id="PS50850"/>
    </source>
</evidence>
<feature type="transmembrane region" description="Helical" evidence="6">
    <location>
        <begin position="234"/>
        <end position="258"/>
    </location>
</feature>
<keyword evidence="9" id="KW-1185">Reference proteome</keyword>
<proteinExistence type="predicted"/>
<keyword evidence="4 6" id="KW-1133">Transmembrane helix</keyword>
<feature type="domain" description="Major facilitator superfamily (MFS) profile" evidence="7">
    <location>
        <begin position="94"/>
        <end position="553"/>
    </location>
</feature>
<feature type="transmembrane region" description="Helical" evidence="6">
    <location>
        <begin position="433"/>
        <end position="453"/>
    </location>
</feature>
<dbReference type="InterPro" id="IPR003663">
    <property type="entry name" value="Sugar/inositol_transpt"/>
</dbReference>
<dbReference type="Gene3D" id="1.20.1250.20">
    <property type="entry name" value="MFS general substrate transporter like domains"/>
    <property type="match status" value="1"/>
</dbReference>
<keyword evidence="2" id="KW-0813">Transport</keyword>
<dbReference type="PROSITE" id="PS50850">
    <property type="entry name" value="MFS"/>
    <property type="match status" value="1"/>
</dbReference>
<dbReference type="EMBL" id="JWZX01003260">
    <property type="protein sequence ID" value="KOO22686.1"/>
    <property type="molecule type" value="Genomic_DNA"/>
</dbReference>
<dbReference type="Proteomes" id="UP000037460">
    <property type="component" value="Unassembled WGS sequence"/>
</dbReference>
<organism evidence="8 9">
    <name type="scientific">Chrysochromulina tobinii</name>
    <dbReference type="NCBI Taxonomy" id="1460289"/>
    <lineage>
        <taxon>Eukaryota</taxon>
        <taxon>Haptista</taxon>
        <taxon>Haptophyta</taxon>
        <taxon>Prymnesiophyceae</taxon>
        <taxon>Prymnesiales</taxon>
        <taxon>Chrysochromulinaceae</taxon>
        <taxon>Chrysochromulina</taxon>
    </lineage>
</organism>
<evidence type="ECO:0000313" key="8">
    <source>
        <dbReference type="EMBL" id="KOO22686.1"/>
    </source>
</evidence>
<keyword evidence="3 6" id="KW-0812">Transmembrane</keyword>
<evidence type="ECO:0000256" key="6">
    <source>
        <dbReference type="SAM" id="Phobius"/>
    </source>
</evidence>
<dbReference type="InterPro" id="IPR045263">
    <property type="entry name" value="GLUT"/>
</dbReference>
<feature type="transmembrane region" description="Helical" evidence="6">
    <location>
        <begin position="95"/>
        <end position="119"/>
    </location>
</feature>
<feature type="transmembrane region" description="Helical" evidence="6">
    <location>
        <begin position="465"/>
        <end position="487"/>
    </location>
</feature>
<feature type="transmembrane region" description="Helical" evidence="6">
    <location>
        <begin position="368"/>
        <end position="387"/>
    </location>
</feature>
<evidence type="ECO:0000256" key="4">
    <source>
        <dbReference type="ARBA" id="ARBA00022989"/>
    </source>
</evidence>
<evidence type="ECO:0000313" key="9">
    <source>
        <dbReference type="Proteomes" id="UP000037460"/>
    </source>
</evidence>
<dbReference type="GO" id="GO:0015149">
    <property type="term" value="F:hexose transmembrane transporter activity"/>
    <property type="evidence" value="ECO:0007669"/>
    <property type="project" value="TreeGrafter"/>
</dbReference>
<feature type="transmembrane region" description="Helical" evidence="6">
    <location>
        <begin position="399"/>
        <end position="421"/>
    </location>
</feature>
<keyword evidence="5 6" id="KW-0472">Membrane</keyword>
<gene>
    <name evidence="8" type="ORF">Ctob_008846</name>
</gene>
<dbReference type="PANTHER" id="PTHR23503:SF8">
    <property type="entry name" value="FACILITATED GLUCOSE TRANSPORTER PROTEIN 1"/>
    <property type="match status" value="1"/>
</dbReference>
<evidence type="ECO:0000256" key="2">
    <source>
        <dbReference type="ARBA" id="ARBA00022448"/>
    </source>
</evidence>
<reference evidence="9" key="1">
    <citation type="journal article" date="2015" name="PLoS Genet.">
        <title>Genome Sequence and Transcriptome Analyses of Chrysochromulina tobin: Metabolic Tools for Enhanced Algal Fitness in the Prominent Order Prymnesiales (Haptophyceae).</title>
        <authorList>
            <person name="Hovde B.T."/>
            <person name="Deodato C.R."/>
            <person name="Hunsperger H.M."/>
            <person name="Ryken S.A."/>
            <person name="Yost W."/>
            <person name="Jha R.K."/>
            <person name="Patterson J."/>
            <person name="Monnat R.J. Jr."/>
            <person name="Barlow S.B."/>
            <person name="Starkenburg S.R."/>
            <person name="Cattolico R.A."/>
        </authorList>
    </citation>
    <scope>NUCLEOTIDE SEQUENCE</scope>
    <source>
        <strain evidence="9">CCMP291</strain>
    </source>
</reference>
<evidence type="ECO:0000256" key="1">
    <source>
        <dbReference type="ARBA" id="ARBA00004141"/>
    </source>
</evidence>
<protein>
    <submittedName>
        <fullName evidence="8">Glucose transporter</fullName>
    </submittedName>
</protein>
<accession>A0A0M0J7X2</accession>
<dbReference type="OrthoDB" id="6339427at2759"/>
<comment type="subcellular location">
    <subcellularLocation>
        <location evidence="1">Membrane</location>
        <topology evidence="1">Multi-pass membrane protein</topology>
    </subcellularLocation>
</comment>
<evidence type="ECO:0000256" key="5">
    <source>
        <dbReference type="ARBA" id="ARBA00023136"/>
    </source>
</evidence>
<dbReference type="PANTHER" id="PTHR23503">
    <property type="entry name" value="SOLUTE CARRIER FAMILY 2"/>
    <property type="match status" value="1"/>
</dbReference>
<dbReference type="InterPro" id="IPR020846">
    <property type="entry name" value="MFS_dom"/>
</dbReference>
<dbReference type="InterPro" id="IPR036259">
    <property type="entry name" value="MFS_trans_sf"/>
</dbReference>
<dbReference type="InterPro" id="IPR005828">
    <property type="entry name" value="MFS_sugar_transport-like"/>
</dbReference>
<dbReference type="SUPFAM" id="SSF103473">
    <property type="entry name" value="MFS general substrate transporter"/>
    <property type="match status" value="1"/>
</dbReference>
<feature type="transmembrane region" description="Helical" evidence="6">
    <location>
        <begin position="526"/>
        <end position="547"/>
    </location>
</feature>
<dbReference type="PROSITE" id="PS00217">
    <property type="entry name" value="SUGAR_TRANSPORT_2"/>
    <property type="match status" value="1"/>
</dbReference>
<sequence>MKPSMSVPDFPRRDDSMANLGQSLLRRHSTSDRLFNDMPESPLFDLAPLALPGLSSRVSRNFSVSRSLDEIGSAFDDDGDDDKVVRMEVRLPMPLLTAAGLAVISSWNFGFMLGSMNTASVAMRETLGIPATAGPDADFVWSLCVSIFCLGALIGCAAAEPLATSLGRSSTIMIASITCTVGAACEAAAAYTGSFGVVLMIVGRVLTGASSGAATVVVPIYLGELAPPHLRGTLGVMFQLACVLALLTAQTLGLPAFLGTTSLWPLYILGGVAIPSAVQLLLRPLLVESPAWLAGGGHEAAYQAERILLELRGVGPAEYGPRRDAVTKELDHMQLAALGRHAGGESTGGDSGSSIGALLRDKKLRPSLLITLVCAVTQQFSGINNAFNFSSTFLSQNGIDASTVTIVAVLMNVGNVLITVLSASLMDLAGRKPLILGSALGMSASIVALTVALTHPGQSWTAPFAVFSVVSFVMCFGVGMGPIPWLLPAELFPPDKVAAGSSFNALCNWGANFIVGLIFLPMSAALGGMCFVPFLLVLLPFAFFLVLKVPETRGKTVQQIMAELK</sequence>